<dbReference type="GO" id="GO:0003677">
    <property type="term" value="F:DNA binding"/>
    <property type="evidence" value="ECO:0007669"/>
    <property type="project" value="InterPro"/>
</dbReference>
<dbReference type="PROSITE" id="PS50943">
    <property type="entry name" value="HTH_CROC1"/>
    <property type="match status" value="1"/>
</dbReference>
<dbReference type="Gene3D" id="1.10.260.40">
    <property type="entry name" value="lambda repressor-like DNA-binding domains"/>
    <property type="match status" value="1"/>
</dbReference>
<dbReference type="EMBL" id="AP018150">
    <property type="protein sequence ID" value="BBE09807.1"/>
    <property type="molecule type" value="Genomic_DNA"/>
</dbReference>
<dbReference type="AlphaFoldDB" id="A0A2Z6EWG6"/>
<dbReference type="SUPFAM" id="SSF47413">
    <property type="entry name" value="lambda repressor-like DNA-binding domains"/>
    <property type="match status" value="1"/>
</dbReference>
<proteinExistence type="predicted"/>
<keyword evidence="2" id="KW-1185">Reference proteome</keyword>
<dbReference type="CDD" id="cd00093">
    <property type="entry name" value="HTH_XRE"/>
    <property type="match status" value="1"/>
</dbReference>
<gene>
    <name evidence="1" type="ORF">MCB1EB_1646</name>
</gene>
<reference evidence="1 2" key="1">
    <citation type="journal article" date="2018" name="Microbes Environ.">
        <title>Comparative Genomic Insights into Endofungal Lifestyles of Two Bacterial Endosymbionts, Mycoavidus cysteinexigens and Burkholderia rhizoxinica.</title>
        <authorList>
            <person name="Sharmin D."/>
            <person name="Guo Y."/>
            <person name="Nishizawa T."/>
            <person name="Ohshima S."/>
            <person name="Sato Y."/>
            <person name="Takashima Y."/>
            <person name="Narisawa K."/>
            <person name="Ohta H."/>
        </authorList>
    </citation>
    <scope>NUCLEOTIDE SEQUENCE [LARGE SCALE GENOMIC DNA]</scope>
    <source>
        <strain evidence="1 2">B1-EB</strain>
    </source>
</reference>
<name>A0A2Z6EWG6_9BURK</name>
<accession>A0A2Z6EWG6</accession>
<dbReference type="InterPro" id="IPR010982">
    <property type="entry name" value="Lambda_DNA-bd_dom_sf"/>
</dbReference>
<sequence length="71" mass="8053">MNNIPQAYLHTPSELVVLLVRAGWSQEEIANETESTQATISRILHGMHKDPKYSLVVKLRNAVLKLEELVE</sequence>
<dbReference type="RefSeq" id="WP_232034100.1">
    <property type="nucleotide sequence ID" value="NZ_AP018150.1"/>
</dbReference>
<dbReference type="InterPro" id="IPR001387">
    <property type="entry name" value="Cro/C1-type_HTH"/>
</dbReference>
<dbReference type="Pfam" id="PF01381">
    <property type="entry name" value="HTH_3"/>
    <property type="match status" value="1"/>
</dbReference>
<organism evidence="1 2">
    <name type="scientific">Mycoavidus cysteinexigens</name>
    <dbReference type="NCBI Taxonomy" id="1553431"/>
    <lineage>
        <taxon>Bacteria</taxon>
        <taxon>Pseudomonadati</taxon>
        <taxon>Pseudomonadota</taxon>
        <taxon>Betaproteobacteria</taxon>
        <taxon>Burkholderiales</taxon>
        <taxon>Burkholderiaceae</taxon>
        <taxon>Mycoavidus</taxon>
    </lineage>
</organism>
<dbReference type="KEGG" id="mcys:MCB1EB_1646"/>
<protein>
    <submittedName>
        <fullName evidence="1">Bbp31 protein</fullName>
    </submittedName>
</protein>
<evidence type="ECO:0000313" key="2">
    <source>
        <dbReference type="Proteomes" id="UP000282597"/>
    </source>
</evidence>
<evidence type="ECO:0000313" key="1">
    <source>
        <dbReference type="EMBL" id="BBE09807.1"/>
    </source>
</evidence>
<dbReference type="Proteomes" id="UP000282597">
    <property type="component" value="Chromosome"/>
</dbReference>